<dbReference type="Pfam" id="PF00339">
    <property type="entry name" value="Arrestin_N"/>
    <property type="match status" value="1"/>
</dbReference>
<dbReference type="GO" id="GO:0009898">
    <property type="term" value="C:cytoplasmic side of plasma membrane"/>
    <property type="evidence" value="ECO:0007669"/>
    <property type="project" value="EnsemblFungi"/>
</dbReference>
<dbReference type="GO" id="GO:0031625">
    <property type="term" value="F:ubiquitin protein ligase binding"/>
    <property type="evidence" value="ECO:0007669"/>
    <property type="project" value="TreeGrafter"/>
</dbReference>
<dbReference type="AlphaFoldDB" id="I2H0A0"/>
<feature type="region of interest" description="Disordered" evidence="3">
    <location>
        <begin position="236"/>
        <end position="292"/>
    </location>
</feature>
<evidence type="ECO:0000313" key="5">
    <source>
        <dbReference type="EMBL" id="CCH59802.1"/>
    </source>
</evidence>
<dbReference type="EMBL" id="HE806317">
    <property type="protein sequence ID" value="CCH59802.1"/>
    <property type="molecule type" value="Genomic_DNA"/>
</dbReference>
<dbReference type="OrthoDB" id="7785529at2759"/>
<feature type="compositionally biased region" description="Low complexity" evidence="3">
    <location>
        <begin position="238"/>
        <end position="261"/>
    </location>
</feature>
<dbReference type="Gene3D" id="2.60.40.640">
    <property type="match status" value="2"/>
</dbReference>
<dbReference type="InterPro" id="IPR050357">
    <property type="entry name" value="Arrestin_domain-protein"/>
</dbReference>
<dbReference type="GO" id="GO:0005829">
    <property type="term" value="C:cytosol"/>
    <property type="evidence" value="ECO:0007669"/>
    <property type="project" value="TreeGrafter"/>
</dbReference>
<evidence type="ECO:0000256" key="1">
    <source>
        <dbReference type="ARBA" id="ARBA00037950"/>
    </source>
</evidence>
<feature type="domain" description="Arrestin C-terminal-like" evidence="4">
    <location>
        <begin position="296"/>
        <end position="430"/>
    </location>
</feature>
<evidence type="ECO:0000259" key="4">
    <source>
        <dbReference type="SMART" id="SM01017"/>
    </source>
</evidence>
<dbReference type="PANTHER" id="PTHR11188">
    <property type="entry name" value="ARRESTIN DOMAIN CONTAINING PROTEIN"/>
    <property type="match status" value="1"/>
</dbReference>
<dbReference type="eggNOG" id="ENOG502QTQN">
    <property type="taxonomic scope" value="Eukaryota"/>
</dbReference>
<dbReference type="InterPro" id="IPR011021">
    <property type="entry name" value="Arrestin-like_N"/>
</dbReference>
<dbReference type="GO" id="GO:0070086">
    <property type="term" value="P:ubiquitin-dependent endocytosis"/>
    <property type="evidence" value="ECO:0007669"/>
    <property type="project" value="EnsemblFungi"/>
</dbReference>
<organism evidence="5 6">
    <name type="scientific">Henningerozyma blattae (strain ATCC 34711 / CBS 6284 / DSM 70876 / NBRC 10599 / NRRL Y-10934 / UCD 77-7)</name>
    <name type="common">Yeast</name>
    <name type="synonym">Tetrapisispora blattae</name>
    <dbReference type="NCBI Taxonomy" id="1071380"/>
    <lineage>
        <taxon>Eukaryota</taxon>
        <taxon>Fungi</taxon>
        <taxon>Dikarya</taxon>
        <taxon>Ascomycota</taxon>
        <taxon>Saccharomycotina</taxon>
        <taxon>Saccharomycetes</taxon>
        <taxon>Saccharomycetales</taxon>
        <taxon>Saccharomycetaceae</taxon>
        <taxon>Henningerozyma</taxon>
    </lineage>
</organism>
<dbReference type="GO" id="GO:0030674">
    <property type="term" value="F:protein-macromolecule adaptor activity"/>
    <property type="evidence" value="ECO:0007669"/>
    <property type="project" value="TreeGrafter"/>
</dbReference>
<dbReference type="InterPro" id="IPR011022">
    <property type="entry name" value="Arrestin_C-like"/>
</dbReference>
<dbReference type="HOGENOM" id="CLU_006001_1_0_1"/>
<sequence length="666" mass="74752">MRLFKFKKSISTNNESNTTTQSIKSKPKLVSIYPTSISSNSSSISNNSIKKLSTSIKNFNIELHEPRSVYKTGDYLNGEAVLKITSDTVNIALRLSLICELKVKAGNTAASRTQISETLLNNEALLYGEDYKHLIATDSFYKNEIINGLTKGEHRFPFKVKIPVGKNPISSINFERGSISYRLECSFESINEFQKEKPIIKCQKDFLVVAPLDVSTLNEGRKKTVVLQSAAIPPLRHSNQNNSVNGSYNNNSNSSHSNSLSTKQVDDGTSSFITKITNNSSSTTSSNNSSNKSINSEKKVVISVNLPHSGFTIGEIIPIKVSINHYKEFSHPASLITTLVRICRVNGSGDDQLNETFRKDICQSVSPVYIDPVTLDCNLIVYLKVPLDAFATFTAVQKYFSFQYYVEVMVNLSQKNIIYTESNRIIGKPNENNQSNELIFQRLEDNMNHLQRNFFNKMNQNAIMNDHDDIESNILYHDMVNVDKLKRLRNVTGMSIEVIIGTTRNKTIDHEIESNNQTIKDYDIQDGNSTHTTTSNKYIGNSISLENTLSNGSNINNTSSLIQNPEPPPELSNPSSIIQQLPIHLQQQYQDYLQSYVANESSSINNSQATQALQLNAWLSSIHLQALNNPVPKYTPNNEINITEDKNELEQTRLKEMESDPPLADY</sequence>
<evidence type="ECO:0000256" key="2">
    <source>
        <dbReference type="ARBA" id="ARBA00040066"/>
    </source>
</evidence>
<proteinExistence type="inferred from homology"/>
<dbReference type="GO" id="GO:0071230">
    <property type="term" value="P:cellular response to amino acid stimulus"/>
    <property type="evidence" value="ECO:0007669"/>
    <property type="project" value="EnsemblFungi"/>
</dbReference>
<comment type="similarity">
    <text evidence="1">Belongs to the arrestin family. PalF/RIM8 subfamily.</text>
</comment>
<dbReference type="KEGG" id="tbl:TBLA_0B09840"/>
<dbReference type="FunCoup" id="I2H0A0">
    <property type="interactions" value="42"/>
</dbReference>
<dbReference type="OMA" id="GMSIEIV"/>
<feature type="compositionally biased region" description="Low complexity" evidence="3">
    <location>
        <begin position="269"/>
        <end position="292"/>
    </location>
</feature>
<dbReference type="Proteomes" id="UP000002866">
    <property type="component" value="Chromosome 2"/>
</dbReference>
<evidence type="ECO:0000313" key="6">
    <source>
        <dbReference type="Proteomes" id="UP000002866"/>
    </source>
</evidence>
<dbReference type="InParanoid" id="I2H0A0"/>
<accession>I2H0A0</accession>
<dbReference type="Pfam" id="PF02752">
    <property type="entry name" value="Arrestin_C"/>
    <property type="match status" value="1"/>
</dbReference>
<keyword evidence="6" id="KW-1185">Reference proteome</keyword>
<dbReference type="SUPFAM" id="SSF81296">
    <property type="entry name" value="E set domains"/>
    <property type="match status" value="1"/>
</dbReference>
<dbReference type="GeneID" id="14494344"/>
<evidence type="ECO:0000256" key="3">
    <source>
        <dbReference type="SAM" id="MobiDB-lite"/>
    </source>
</evidence>
<dbReference type="SMART" id="SM01017">
    <property type="entry name" value="Arrestin_C"/>
    <property type="match status" value="1"/>
</dbReference>
<protein>
    <recommendedName>
        <fullName evidence="2">pH-response regulator protein palF/RIM8</fullName>
    </recommendedName>
</protein>
<dbReference type="InterPro" id="IPR014756">
    <property type="entry name" value="Ig_E-set"/>
</dbReference>
<dbReference type="PANTHER" id="PTHR11188:SF161">
    <property type="entry name" value="PH-RESPONSE REGULATOR PROTEIN PALF_RIM8"/>
    <property type="match status" value="1"/>
</dbReference>
<dbReference type="InterPro" id="IPR014752">
    <property type="entry name" value="Arrestin-like_C"/>
</dbReference>
<dbReference type="STRING" id="1071380.I2H0A0"/>
<dbReference type="RefSeq" id="XP_004179321.1">
    <property type="nucleotide sequence ID" value="XM_004179273.1"/>
</dbReference>
<gene>
    <name evidence="5" type="primary">TBLA0B09840</name>
    <name evidence="5" type="ORF">TBLA_0B09840</name>
</gene>
<name>I2H0A0_HENB6</name>
<reference evidence="5 6" key="1">
    <citation type="journal article" date="2011" name="Proc. Natl. Acad. Sci. U.S.A.">
        <title>Evolutionary erosion of yeast sex chromosomes by mating-type switching accidents.</title>
        <authorList>
            <person name="Gordon J.L."/>
            <person name="Armisen D."/>
            <person name="Proux-Wera E."/>
            <person name="Oheigeartaigh S.S."/>
            <person name="Byrne K.P."/>
            <person name="Wolfe K.H."/>
        </authorList>
    </citation>
    <scope>NUCLEOTIDE SEQUENCE [LARGE SCALE GENOMIC DNA]</scope>
    <source>
        <strain evidence="6">ATCC 34711 / CBS 6284 / DSM 70876 / NBRC 10599 / NRRL Y-10934 / UCD 77-7</strain>
    </source>
</reference>